<dbReference type="EMBL" id="CP133659">
    <property type="protein sequence ID" value="WMW66729.1"/>
    <property type="molecule type" value="Genomic_DNA"/>
</dbReference>
<feature type="region of interest" description="Disordered" evidence="1">
    <location>
        <begin position="205"/>
        <end position="286"/>
    </location>
</feature>
<evidence type="ECO:0000256" key="1">
    <source>
        <dbReference type="SAM" id="MobiDB-lite"/>
    </source>
</evidence>
<evidence type="ECO:0000313" key="3">
    <source>
        <dbReference type="EMBL" id="WMW66729.1"/>
    </source>
</evidence>
<feature type="compositionally biased region" description="Gly residues" evidence="1">
    <location>
        <begin position="208"/>
        <end position="221"/>
    </location>
</feature>
<evidence type="ECO:0008006" key="5">
    <source>
        <dbReference type="Google" id="ProtNLM"/>
    </source>
</evidence>
<organism evidence="3 4">
    <name type="scientific">Nitratidesulfovibrio liaohensis</name>
    <dbReference type="NCBI Taxonomy" id="2604158"/>
    <lineage>
        <taxon>Bacteria</taxon>
        <taxon>Pseudomonadati</taxon>
        <taxon>Thermodesulfobacteriota</taxon>
        <taxon>Desulfovibrionia</taxon>
        <taxon>Desulfovibrionales</taxon>
        <taxon>Desulfovibrionaceae</taxon>
        <taxon>Nitratidesulfovibrio</taxon>
    </lineage>
</organism>
<feature type="compositionally biased region" description="Low complexity" evidence="1">
    <location>
        <begin position="244"/>
        <end position="257"/>
    </location>
</feature>
<feature type="signal peptide" evidence="2">
    <location>
        <begin position="1"/>
        <end position="24"/>
    </location>
</feature>
<dbReference type="Proteomes" id="UP001180616">
    <property type="component" value="Chromosome"/>
</dbReference>
<name>A0ABY9R4R8_9BACT</name>
<evidence type="ECO:0000256" key="2">
    <source>
        <dbReference type="SAM" id="SignalP"/>
    </source>
</evidence>
<proteinExistence type="predicted"/>
<feature type="compositionally biased region" description="Basic and acidic residues" evidence="1">
    <location>
        <begin position="87"/>
        <end position="101"/>
    </location>
</feature>
<dbReference type="RefSeq" id="WP_309542593.1">
    <property type="nucleotide sequence ID" value="NZ_CP133659.1"/>
</dbReference>
<protein>
    <recommendedName>
        <fullName evidence="5">Secreted protein</fullName>
    </recommendedName>
</protein>
<feature type="region of interest" description="Disordered" evidence="1">
    <location>
        <begin position="74"/>
        <end position="128"/>
    </location>
</feature>
<feature type="chain" id="PRO_5046055691" description="Secreted protein" evidence="2">
    <location>
        <begin position="25"/>
        <end position="360"/>
    </location>
</feature>
<gene>
    <name evidence="3" type="ORF">KPS_001341</name>
</gene>
<sequence>MPIRHAVLAALFAVLVLPASSAPATGAGTRYEQVGEHYDVSISYPVLRHPAVDADIARIVWKLTDVFRRVAGHGLPPQSAAGPRPGQSDRADLPGRPDWSGRAEPSQGVTPDAAARGAPQTDADVYAPTRRDWLTATHSISRPSDNAVSVIFEVQTGLWGRDGAAVSHDLLAVSYDLTAGRRIELDDLFGDDDCADAVLAAHLRRRNGGGPYSGVNGGSGPSGAPSAASGASGGQHRSGKEALAAPARTVGTTTRGAATRDRRLPSMQPGVSRPAGPAWSETGLGNTETPVTFWLTPRGLMLLSGSCCWQNASVGGSSSVPGNFPVDARRTTADPPPAVEVPIEPLLQCAPHLSYWGRVR</sequence>
<keyword evidence="4" id="KW-1185">Reference proteome</keyword>
<evidence type="ECO:0000313" key="4">
    <source>
        <dbReference type="Proteomes" id="UP001180616"/>
    </source>
</evidence>
<accession>A0ABY9R4R8</accession>
<keyword evidence="2" id="KW-0732">Signal</keyword>
<reference evidence="3" key="1">
    <citation type="submission" date="2023-09" db="EMBL/GenBank/DDBJ databases">
        <authorList>
            <consortium name="CW5 consortium"/>
            <person name="Lu C.-W."/>
        </authorList>
    </citation>
    <scope>NUCLEOTIDE SEQUENCE</scope>
    <source>
        <strain evidence="3">KPS</strain>
    </source>
</reference>